<keyword evidence="7" id="KW-1185">Reference proteome</keyword>
<dbReference type="Proteomes" id="UP000676917">
    <property type="component" value="Unassembled WGS sequence"/>
</dbReference>
<evidence type="ECO:0000256" key="3">
    <source>
        <dbReference type="ARBA" id="ARBA00022741"/>
    </source>
</evidence>
<comment type="caution">
    <text evidence="6">The sequence shown here is derived from an EMBL/GenBank/DDBJ whole genome shotgun (WGS) entry which is preliminary data.</text>
</comment>
<comment type="similarity">
    <text evidence="1">Belongs to the ABC transporter superfamily.</text>
</comment>
<evidence type="ECO:0000256" key="4">
    <source>
        <dbReference type="ARBA" id="ARBA00022840"/>
    </source>
</evidence>
<keyword evidence="2" id="KW-0813">Transport</keyword>
<dbReference type="InterPro" id="IPR003593">
    <property type="entry name" value="AAA+_ATPase"/>
</dbReference>
<sequence length="222" mass="24949">MILIDKVNISYKPNTVILENASIKIEKGSWISIVGPSGSGKTSLLKLIGGLLLPESGTVLIDNYNLYQMTANERHTFIRDKVGFVYQQFRLLPQFSVLENVMLPLIPYEKKKKIRDNAEAIIDKIGLSNRLNHLPSELSGGEQQRVAFARALLTNPPILICDEPTGNLDAANRDNILQLLEHIHEEGHTIILATHDEIVANRGQQILEIEKKSFVERERIHG</sequence>
<dbReference type="InterPro" id="IPR015854">
    <property type="entry name" value="ABC_transpr_LolD-like"/>
</dbReference>
<dbReference type="InterPro" id="IPR017911">
    <property type="entry name" value="MacB-like_ATP-bd"/>
</dbReference>
<gene>
    <name evidence="6" type="ORF">J43TS3_21470</name>
</gene>
<name>A0A920C648_9BACI</name>
<accession>A0A920C648</accession>
<dbReference type="PROSITE" id="PS50893">
    <property type="entry name" value="ABC_TRANSPORTER_2"/>
    <property type="match status" value="1"/>
</dbReference>
<evidence type="ECO:0000259" key="5">
    <source>
        <dbReference type="PROSITE" id="PS50893"/>
    </source>
</evidence>
<dbReference type="InterPro" id="IPR017871">
    <property type="entry name" value="ABC_transporter-like_CS"/>
</dbReference>
<dbReference type="CDD" id="cd03255">
    <property type="entry name" value="ABC_MJ0796_LolCDE_FtsE"/>
    <property type="match status" value="1"/>
</dbReference>
<dbReference type="EMBL" id="BORP01000004">
    <property type="protein sequence ID" value="GIO27536.1"/>
    <property type="molecule type" value="Genomic_DNA"/>
</dbReference>
<dbReference type="InterPro" id="IPR027417">
    <property type="entry name" value="P-loop_NTPase"/>
</dbReference>
<dbReference type="RefSeq" id="WP_212921023.1">
    <property type="nucleotide sequence ID" value="NZ_BORP01000004.1"/>
</dbReference>
<dbReference type="GO" id="GO:0005524">
    <property type="term" value="F:ATP binding"/>
    <property type="evidence" value="ECO:0007669"/>
    <property type="project" value="UniProtKB-KW"/>
</dbReference>
<organism evidence="6 7">
    <name type="scientific">Ornithinibacillus bavariensis</name>
    <dbReference type="NCBI Taxonomy" id="545502"/>
    <lineage>
        <taxon>Bacteria</taxon>
        <taxon>Bacillati</taxon>
        <taxon>Bacillota</taxon>
        <taxon>Bacilli</taxon>
        <taxon>Bacillales</taxon>
        <taxon>Bacillaceae</taxon>
        <taxon>Ornithinibacillus</taxon>
    </lineage>
</organism>
<dbReference type="InterPro" id="IPR003439">
    <property type="entry name" value="ABC_transporter-like_ATP-bd"/>
</dbReference>
<proteinExistence type="inferred from homology"/>
<dbReference type="Gene3D" id="3.40.50.300">
    <property type="entry name" value="P-loop containing nucleotide triphosphate hydrolases"/>
    <property type="match status" value="1"/>
</dbReference>
<reference evidence="6" key="1">
    <citation type="submission" date="2021-03" db="EMBL/GenBank/DDBJ databases">
        <title>Antimicrobial resistance genes in bacteria isolated from Japanese honey, and their potential for conferring macrolide and lincosamide resistance in the American foulbrood pathogen Paenibacillus larvae.</title>
        <authorList>
            <person name="Okamoto M."/>
            <person name="Kumagai M."/>
            <person name="Kanamori H."/>
            <person name="Takamatsu D."/>
        </authorList>
    </citation>
    <scope>NUCLEOTIDE SEQUENCE</scope>
    <source>
        <strain evidence="6">J43TS3</strain>
    </source>
</reference>
<dbReference type="SUPFAM" id="SSF52540">
    <property type="entry name" value="P-loop containing nucleoside triphosphate hydrolases"/>
    <property type="match status" value="1"/>
</dbReference>
<dbReference type="FunFam" id="3.40.50.300:FF:000056">
    <property type="entry name" value="Cell division ATP-binding protein FtsE"/>
    <property type="match status" value="1"/>
</dbReference>
<dbReference type="AlphaFoldDB" id="A0A920C648"/>
<dbReference type="PANTHER" id="PTHR24220">
    <property type="entry name" value="IMPORT ATP-BINDING PROTEIN"/>
    <property type="match status" value="1"/>
</dbReference>
<dbReference type="GO" id="GO:0022857">
    <property type="term" value="F:transmembrane transporter activity"/>
    <property type="evidence" value="ECO:0007669"/>
    <property type="project" value="TreeGrafter"/>
</dbReference>
<protein>
    <submittedName>
        <fullName evidence="6">ABC transporter ATP-binding protein</fullName>
    </submittedName>
</protein>
<feature type="domain" description="ABC transporter" evidence="5">
    <location>
        <begin position="2"/>
        <end position="220"/>
    </location>
</feature>
<dbReference type="GO" id="GO:0016887">
    <property type="term" value="F:ATP hydrolysis activity"/>
    <property type="evidence" value="ECO:0007669"/>
    <property type="project" value="InterPro"/>
</dbReference>
<dbReference type="Pfam" id="PF00005">
    <property type="entry name" value="ABC_tran"/>
    <property type="match status" value="1"/>
</dbReference>
<evidence type="ECO:0000313" key="6">
    <source>
        <dbReference type="EMBL" id="GIO27536.1"/>
    </source>
</evidence>
<dbReference type="GO" id="GO:0005886">
    <property type="term" value="C:plasma membrane"/>
    <property type="evidence" value="ECO:0007669"/>
    <property type="project" value="UniProtKB-ARBA"/>
</dbReference>
<evidence type="ECO:0000256" key="1">
    <source>
        <dbReference type="ARBA" id="ARBA00005417"/>
    </source>
</evidence>
<evidence type="ECO:0000256" key="2">
    <source>
        <dbReference type="ARBA" id="ARBA00022448"/>
    </source>
</evidence>
<evidence type="ECO:0000313" key="7">
    <source>
        <dbReference type="Proteomes" id="UP000676917"/>
    </source>
</evidence>
<dbReference type="SMART" id="SM00382">
    <property type="entry name" value="AAA"/>
    <property type="match status" value="1"/>
</dbReference>
<keyword evidence="4 6" id="KW-0067">ATP-binding</keyword>
<dbReference type="PROSITE" id="PS00211">
    <property type="entry name" value="ABC_TRANSPORTER_1"/>
    <property type="match status" value="1"/>
</dbReference>
<keyword evidence="3" id="KW-0547">Nucleotide-binding</keyword>